<accession>A0ABD0S238</accession>
<sequence>DFLDLACLTHYPERSLRVFYITSTPPSEREDFAAFEEWVPENNGLYFSACPAEKDISSPTPDPEPSQPSPHCRTEHKPDPAVIKATTALWSYFDFFEEDLIDWVGEVIPCISVPSTHPGLQLHLGVRIPVSASKSWTRFSGPSAPPRLLDPSFSRSPASHRSPHGSLVPPAPPWSVVDHLTPRDSTPLASPHRSVAKAPPRSSASPWLCGCPGILFHRLRLRQLAPWCRLPSLHHGSSLRRLHRSSLSWL</sequence>
<evidence type="ECO:0000313" key="3">
    <source>
        <dbReference type="Proteomes" id="UP001529510"/>
    </source>
</evidence>
<feature type="non-terminal residue" evidence="2">
    <location>
        <position position="250"/>
    </location>
</feature>
<evidence type="ECO:0000256" key="1">
    <source>
        <dbReference type="SAM" id="MobiDB-lite"/>
    </source>
</evidence>
<proteinExistence type="predicted"/>
<feature type="non-terminal residue" evidence="2">
    <location>
        <position position="1"/>
    </location>
</feature>
<reference evidence="2 3" key="1">
    <citation type="submission" date="2024-05" db="EMBL/GenBank/DDBJ databases">
        <title>Genome sequencing and assembly of Indian major carp, Cirrhinus mrigala (Hamilton, 1822).</title>
        <authorList>
            <person name="Mohindra V."/>
            <person name="Chowdhury L.M."/>
            <person name="Lal K."/>
            <person name="Jena J.K."/>
        </authorList>
    </citation>
    <scope>NUCLEOTIDE SEQUENCE [LARGE SCALE GENOMIC DNA]</scope>
    <source>
        <strain evidence="2">CM1030</strain>
        <tissue evidence="2">Blood</tissue>
    </source>
</reference>
<feature type="region of interest" description="Disordered" evidence="1">
    <location>
        <begin position="138"/>
        <end position="172"/>
    </location>
</feature>
<feature type="region of interest" description="Disordered" evidence="1">
    <location>
        <begin position="185"/>
        <end position="204"/>
    </location>
</feature>
<protein>
    <submittedName>
        <fullName evidence="2">Uncharacterized protein</fullName>
    </submittedName>
</protein>
<evidence type="ECO:0000313" key="2">
    <source>
        <dbReference type="EMBL" id="KAL0204466.1"/>
    </source>
</evidence>
<organism evidence="2 3">
    <name type="scientific">Cirrhinus mrigala</name>
    <name type="common">Mrigala</name>
    <dbReference type="NCBI Taxonomy" id="683832"/>
    <lineage>
        <taxon>Eukaryota</taxon>
        <taxon>Metazoa</taxon>
        <taxon>Chordata</taxon>
        <taxon>Craniata</taxon>
        <taxon>Vertebrata</taxon>
        <taxon>Euteleostomi</taxon>
        <taxon>Actinopterygii</taxon>
        <taxon>Neopterygii</taxon>
        <taxon>Teleostei</taxon>
        <taxon>Ostariophysi</taxon>
        <taxon>Cypriniformes</taxon>
        <taxon>Cyprinidae</taxon>
        <taxon>Labeoninae</taxon>
        <taxon>Labeonini</taxon>
        <taxon>Cirrhinus</taxon>
    </lineage>
</organism>
<dbReference type="EMBL" id="JAMKFB020000001">
    <property type="protein sequence ID" value="KAL0204466.1"/>
    <property type="molecule type" value="Genomic_DNA"/>
</dbReference>
<gene>
    <name evidence="2" type="ORF">M9458_002484</name>
</gene>
<feature type="region of interest" description="Disordered" evidence="1">
    <location>
        <begin position="56"/>
        <end position="78"/>
    </location>
</feature>
<keyword evidence="3" id="KW-1185">Reference proteome</keyword>
<dbReference type="Proteomes" id="UP001529510">
    <property type="component" value="Unassembled WGS sequence"/>
</dbReference>
<comment type="caution">
    <text evidence="2">The sequence shown here is derived from an EMBL/GenBank/DDBJ whole genome shotgun (WGS) entry which is preliminary data.</text>
</comment>
<name>A0ABD0S238_CIRMR</name>
<dbReference type="AlphaFoldDB" id="A0ABD0S238"/>